<dbReference type="PROSITE" id="PS00237">
    <property type="entry name" value="G_PROTEIN_RECEP_F1_1"/>
    <property type="match status" value="1"/>
</dbReference>
<keyword evidence="4 10" id="KW-1133">Transmembrane helix</keyword>
<dbReference type="Gene3D" id="1.20.1070.10">
    <property type="entry name" value="Rhodopsin 7-helix transmembrane proteins"/>
    <property type="match status" value="1"/>
</dbReference>
<dbReference type="Pfam" id="PF00001">
    <property type="entry name" value="7tm_1"/>
    <property type="match status" value="1"/>
</dbReference>
<keyword evidence="6 10" id="KW-0472">Membrane</keyword>
<evidence type="ECO:0000256" key="2">
    <source>
        <dbReference type="ARBA" id="ARBA00010663"/>
    </source>
</evidence>
<evidence type="ECO:0000259" key="11">
    <source>
        <dbReference type="PROSITE" id="PS50262"/>
    </source>
</evidence>
<evidence type="ECO:0000256" key="9">
    <source>
        <dbReference type="RuleBase" id="RU000688"/>
    </source>
</evidence>
<proteinExistence type="inferred from homology"/>
<evidence type="ECO:0000256" key="5">
    <source>
        <dbReference type="ARBA" id="ARBA00023040"/>
    </source>
</evidence>
<dbReference type="Proteomes" id="UP001321473">
    <property type="component" value="Unassembled WGS sequence"/>
</dbReference>
<evidence type="ECO:0000256" key="3">
    <source>
        <dbReference type="ARBA" id="ARBA00022692"/>
    </source>
</evidence>
<reference evidence="12 13" key="1">
    <citation type="journal article" date="2023" name="Arcadia Sci">
        <title>De novo assembly of a long-read Amblyomma americanum tick genome.</title>
        <authorList>
            <person name="Chou S."/>
            <person name="Poskanzer K.E."/>
            <person name="Rollins M."/>
            <person name="Thuy-Boun P.S."/>
        </authorList>
    </citation>
    <scope>NUCLEOTIDE SEQUENCE [LARGE SCALE GENOMIC DNA]</scope>
    <source>
        <strain evidence="12">F_SG_1</strain>
        <tissue evidence="12">Salivary glands</tissue>
    </source>
</reference>
<comment type="similarity">
    <text evidence="2 9">Belongs to the G-protein coupled receptor 1 family.</text>
</comment>
<dbReference type="PRINTS" id="PR00237">
    <property type="entry name" value="GPCRRHODOPSN"/>
</dbReference>
<dbReference type="PROSITE" id="PS50262">
    <property type="entry name" value="G_PROTEIN_RECEP_F1_2"/>
    <property type="match status" value="1"/>
</dbReference>
<feature type="transmembrane region" description="Helical" evidence="10">
    <location>
        <begin position="43"/>
        <end position="63"/>
    </location>
</feature>
<feature type="transmembrane region" description="Helical" evidence="10">
    <location>
        <begin position="6"/>
        <end position="22"/>
    </location>
</feature>
<gene>
    <name evidence="12" type="ORF">V5799_025121</name>
</gene>
<evidence type="ECO:0000256" key="4">
    <source>
        <dbReference type="ARBA" id="ARBA00022989"/>
    </source>
</evidence>
<comment type="caution">
    <text evidence="12">The sequence shown here is derived from an EMBL/GenBank/DDBJ whole genome shotgun (WGS) entry which is preliminary data.</text>
</comment>
<feature type="transmembrane region" description="Helical" evidence="10">
    <location>
        <begin position="92"/>
        <end position="121"/>
    </location>
</feature>
<evidence type="ECO:0000256" key="1">
    <source>
        <dbReference type="ARBA" id="ARBA00004141"/>
    </source>
</evidence>
<comment type="subcellular location">
    <subcellularLocation>
        <location evidence="1">Membrane</location>
        <topology evidence="1">Multi-pass membrane protein</topology>
    </subcellularLocation>
</comment>
<sequence>MIPFLELVVAHVSILTILAISFERYYAICQPLKAGYTCTKMRALAIIGAIWLLALAVTSPMLFVSQYGWVEYYDGSAVPSCGTSFGRPWRRLYILASMALLFVLPFFVLLLVYACIARQLVRHRALSSAPSAQAQLRARRQVVLMLAAVVVSFFVCLLPYRVFILWIIAAPGPVEAQVSLEVFYSLLYVCRVMLYLNSAINPILYNAISSKFRDAFCRLLGLRRRRLLRQSTTTTHTSTSLTFQSSLKSASSLNNGATVHSVVSVGASGAPVKPV</sequence>
<keyword evidence="3 9" id="KW-0812">Transmembrane</keyword>
<dbReference type="GO" id="GO:0005886">
    <property type="term" value="C:plasma membrane"/>
    <property type="evidence" value="ECO:0007669"/>
    <property type="project" value="TreeGrafter"/>
</dbReference>
<organism evidence="12 13">
    <name type="scientific">Amblyomma americanum</name>
    <name type="common">Lone star tick</name>
    <dbReference type="NCBI Taxonomy" id="6943"/>
    <lineage>
        <taxon>Eukaryota</taxon>
        <taxon>Metazoa</taxon>
        <taxon>Ecdysozoa</taxon>
        <taxon>Arthropoda</taxon>
        <taxon>Chelicerata</taxon>
        <taxon>Arachnida</taxon>
        <taxon>Acari</taxon>
        <taxon>Parasitiformes</taxon>
        <taxon>Ixodida</taxon>
        <taxon>Ixodoidea</taxon>
        <taxon>Ixodidae</taxon>
        <taxon>Amblyomminae</taxon>
        <taxon>Amblyomma</taxon>
    </lineage>
</organism>
<dbReference type="SUPFAM" id="SSF81321">
    <property type="entry name" value="Family A G protein-coupled receptor-like"/>
    <property type="match status" value="1"/>
</dbReference>
<protein>
    <recommendedName>
        <fullName evidence="11">G-protein coupled receptors family 1 profile domain-containing protein</fullName>
    </recommendedName>
</protein>
<dbReference type="InterPro" id="IPR000276">
    <property type="entry name" value="GPCR_Rhodpsn"/>
</dbReference>
<feature type="transmembrane region" description="Helical" evidence="10">
    <location>
        <begin position="182"/>
        <end position="204"/>
    </location>
</feature>
<accession>A0AAQ4EAC6</accession>
<evidence type="ECO:0000256" key="10">
    <source>
        <dbReference type="SAM" id="Phobius"/>
    </source>
</evidence>
<feature type="domain" description="G-protein coupled receptors family 1 profile" evidence="11">
    <location>
        <begin position="1"/>
        <end position="205"/>
    </location>
</feature>
<dbReference type="InterPro" id="IPR017452">
    <property type="entry name" value="GPCR_Rhodpsn_7TM"/>
</dbReference>
<keyword evidence="13" id="KW-1185">Reference proteome</keyword>
<dbReference type="EMBL" id="JARKHS020019532">
    <property type="protein sequence ID" value="KAK8771634.1"/>
    <property type="molecule type" value="Genomic_DNA"/>
</dbReference>
<evidence type="ECO:0000313" key="13">
    <source>
        <dbReference type="Proteomes" id="UP001321473"/>
    </source>
</evidence>
<evidence type="ECO:0000256" key="8">
    <source>
        <dbReference type="ARBA" id="ARBA00023224"/>
    </source>
</evidence>
<dbReference type="GO" id="GO:0004930">
    <property type="term" value="F:G protein-coupled receptor activity"/>
    <property type="evidence" value="ECO:0007669"/>
    <property type="project" value="UniProtKB-KW"/>
</dbReference>
<evidence type="ECO:0000256" key="6">
    <source>
        <dbReference type="ARBA" id="ARBA00023136"/>
    </source>
</evidence>
<keyword evidence="7 9" id="KW-0675">Receptor</keyword>
<evidence type="ECO:0000256" key="7">
    <source>
        <dbReference type="ARBA" id="ARBA00023170"/>
    </source>
</evidence>
<dbReference type="PANTHER" id="PTHR24243">
    <property type="entry name" value="G-PROTEIN COUPLED RECEPTOR"/>
    <property type="match status" value="1"/>
</dbReference>
<name>A0AAQ4EAC6_AMBAM</name>
<dbReference type="PANTHER" id="PTHR24243:SF233">
    <property type="entry name" value="THYROTROPIN-RELEASING HORMONE RECEPTOR"/>
    <property type="match status" value="1"/>
</dbReference>
<feature type="transmembrane region" description="Helical" evidence="10">
    <location>
        <begin position="142"/>
        <end position="170"/>
    </location>
</feature>
<evidence type="ECO:0000313" key="12">
    <source>
        <dbReference type="EMBL" id="KAK8771634.1"/>
    </source>
</evidence>
<keyword evidence="8 9" id="KW-0807">Transducer</keyword>
<dbReference type="AlphaFoldDB" id="A0AAQ4EAC6"/>
<keyword evidence="5 9" id="KW-0297">G-protein coupled receptor</keyword>